<gene>
    <name evidence="1" type="ORF">Ahy_B05g078496</name>
</gene>
<reference evidence="1 2" key="1">
    <citation type="submission" date="2019-01" db="EMBL/GenBank/DDBJ databases">
        <title>Sequencing of cultivated peanut Arachis hypogaea provides insights into genome evolution and oil improvement.</title>
        <authorList>
            <person name="Chen X."/>
        </authorList>
    </citation>
    <scope>NUCLEOTIDE SEQUENCE [LARGE SCALE GENOMIC DNA]</scope>
    <source>
        <strain evidence="2">cv. Fuhuasheng</strain>
        <tissue evidence="1">Leaves</tissue>
    </source>
</reference>
<keyword evidence="2" id="KW-1185">Reference proteome</keyword>
<evidence type="ECO:0000313" key="1">
    <source>
        <dbReference type="EMBL" id="RYR10036.1"/>
    </source>
</evidence>
<protein>
    <recommendedName>
        <fullName evidence="3">Aminotransferase-like plant mobile domain-containing protein</fullName>
    </recommendedName>
</protein>
<evidence type="ECO:0000313" key="2">
    <source>
        <dbReference type="Proteomes" id="UP000289738"/>
    </source>
</evidence>
<name>A0A444Z784_ARAHY</name>
<dbReference type="AlphaFoldDB" id="A0A444Z784"/>
<accession>A0A444Z784</accession>
<proteinExistence type="predicted"/>
<sequence>MTIHFTWFHERFRVLPADATEDIVRIYTRAYIMELLSTQLFRDKSVNRVHIRWAAYLPPNVGKKQRIINYRVALDRLSTRDIVWEPYSGLDVLAVVHPEILMEEHCRVPNPCPSTEFLDWWHREAHRVLFPRSAFADPRHEEIPAEAFQRGSS</sequence>
<dbReference type="EMBL" id="SDMP01000015">
    <property type="protein sequence ID" value="RYR10036.1"/>
    <property type="molecule type" value="Genomic_DNA"/>
</dbReference>
<dbReference type="Proteomes" id="UP000289738">
    <property type="component" value="Chromosome B05"/>
</dbReference>
<organism evidence="1 2">
    <name type="scientific">Arachis hypogaea</name>
    <name type="common">Peanut</name>
    <dbReference type="NCBI Taxonomy" id="3818"/>
    <lineage>
        <taxon>Eukaryota</taxon>
        <taxon>Viridiplantae</taxon>
        <taxon>Streptophyta</taxon>
        <taxon>Embryophyta</taxon>
        <taxon>Tracheophyta</taxon>
        <taxon>Spermatophyta</taxon>
        <taxon>Magnoliopsida</taxon>
        <taxon>eudicotyledons</taxon>
        <taxon>Gunneridae</taxon>
        <taxon>Pentapetalae</taxon>
        <taxon>rosids</taxon>
        <taxon>fabids</taxon>
        <taxon>Fabales</taxon>
        <taxon>Fabaceae</taxon>
        <taxon>Papilionoideae</taxon>
        <taxon>50 kb inversion clade</taxon>
        <taxon>dalbergioids sensu lato</taxon>
        <taxon>Dalbergieae</taxon>
        <taxon>Pterocarpus clade</taxon>
        <taxon>Arachis</taxon>
    </lineage>
</organism>
<comment type="caution">
    <text evidence="1">The sequence shown here is derived from an EMBL/GenBank/DDBJ whole genome shotgun (WGS) entry which is preliminary data.</text>
</comment>
<evidence type="ECO:0008006" key="3">
    <source>
        <dbReference type="Google" id="ProtNLM"/>
    </source>
</evidence>